<sequence>MTGSKPTNMQDTQQSTARSAAQLDPQRNTTFLWLIAIIFGTAMSFTTVPTTLWSLYESAAHYSTIMVTVAFTSYSFGVLLSLVFLGHLSDWRGRRPLIAISLLCQIAAAVALIATHAFMPVVIARFVSGVGVGMLTATATAYLAELAIAGGRVSPSIALVIATAANLGGLGAGPLVGGALAQWVPGPLVVPYGIYLALLIVCLGVLWLGPETVTIRSRRYHPQRIRVQRAGRSGYLVAIGVGAATFCVQGLSTSLFPQLLGQLGIHSRFWQGLLVACVLFASAATQIMMRSLSASRLILTGLPAIGLGVVLMLCGVISVNDVLFALGGIIGGAGGGGAFRGALARAQQLAPADAQGEAAAGVFVGAYLGMSVPVLGIGFASLAGVTLRISVAVFALFVLALAVLLAIGTVKTGRRSFTGTKRRGCR</sequence>
<feature type="transmembrane region" description="Helical" evidence="8">
    <location>
        <begin position="31"/>
        <end position="56"/>
    </location>
</feature>
<evidence type="ECO:0000259" key="9">
    <source>
        <dbReference type="PROSITE" id="PS50850"/>
    </source>
</evidence>
<feature type="region of interest" description="Disordered" evidence="7">
    <location>
        <begin position="1"/>
        <end position="21"/>
    </location>
</feature>
<feature type="transmembrane region" description="Helical" evidence="8">
    <location>
        <begin position="97"/>
        <end position="117"/>
    </location>
</feature>
<dbReference type="InterPro" id="IPR036259">
    <property type="entry name" value="MFS_trans_sf"/>
</dbReference>
<evidence type="ECO:0000256" key="1">
    <source>
        <dbReference type="ARBA" id="ARBA00004651"/>
    </source>
</evidence>
<feature type="transmembrane region" description="Helical" evidence="8">
    <location>
        <begin position="389"/>
        <end position="407"/>
    </location>
</feature>
<proteinExistence type="predicted"/>
<name>A0A5N6S744_9BIFI</name>
<keyword evidence="5 8" id="KW-1133">Transmembrane helix</keyword>
<feature type="transmembrane region" description="Helical" evidence="8">
    <location>
        <begin position="268"/>
        <end position="285"/>
    </location>
</feature>
<evidence type="ECO:0000256" key="5">
    <source>
        <dbReference type="ARBA" id="ARBA00022989"/>
    </source>
</evidence>
<keyword evidence="3" id="KW-1003">Cell membrane</keyword>
<feature type="transmembrane region" description="Helical" evidence="8">
    <location>
        <begin position="324"/>
        <end position="346"/>
    </location>
</feature>
<evidence type="ECO:0000256" key="4">
    <source>
        <dbReference type="ARBA" id="ARBA00022692"/>
    </source>
</evidence>
<accession>A0A5N6S744</accession>
<dbReference type="GO" id="GO:0005886">
    <property type="term" value="C:plasma membrane"/>
    <property type="evidence" value="ECO:0007669"/>
    <property type="project" value="UniProtKB-SubCell"/>
</dbReference>
<comment type="caution">
    <text evidence="10">The sequence shown here is derived from an EMBL/GenBank/DDBJ whole genome shotgun (WGS) entry which is preliminary data.</text>
</comment>
<evidence type="ECO:0000256" key="7">
    <source>
        <dbReference type="SAM" id="MobiDB-lite"/>
    </source>
</evidence>
<dbReference type="InterPro" id="IPR011701">
    <property type="entry name" value="MFS"/>
</dbReference>
<feature type="transmembrane region" description="Helical" evidence="8">
    <location>
        <begin position="234"/>
        <end position="256"/>
    </location>
</feature>
<protein>
    <submittedName>
        <fullName evidence="10">MFS transporter</fullName>
    </submittedName>
</protein>
<dbReference type="Proteomes" id="UP000325415">
    <property type="component" value="Unassembled WGS sequence"/>
</dbReference>
<comment type="subcellular location">
    <subcellularLocation>
        <location evidence="1">Cell membrane</location>
        <topology evidence="1">Multi-pass membrane protein</topology>
    </subcellularLocation>
</comment>
<keyword evidence="6 8" id="KW-0472">Membrane</keyword>
<feature type="transmembrane region" description="Helical" evidence="8">
    <location>
        <begin position="156"/>
        <end position="180"/>
    </location>
</feature>
<feature type="transmembrane region" description="Helical" evidence="8">
    <location>
        <begin position="192"/>
        <end position="213"/>
    </location>
</feature>
<dbReference type="GO" id="GO:0022857">
    <property type="term" value="F:transmembrane transporter activity"/>
    <property type="evidence" value="ECO:0007669"/>
    <property type="project" value="InterPro"/>
</dbReference>
<gene>
    <name evidence="10" type="ORF">DDE84_04275</name>
</gene>
<dbReference type="Pfam" id="PF07690">
    <property type="entry name" value="MFS_1"/>
    <property type="match status" value="1"/>
</dbReference>
<feature type="transmembrane region" description="Helical" evidence="8">
    <location>
        <begin position="62"/>
        <end position="85"/>
    </location>
</feature>
<dbReference type="PROSITE" id="PS50850">
    <property type="entry name" value="MFS"/>
    <property type="match status" value="1"/>
</dbReference>
<dbReference type="AlphaFoldDB" id="A0A5N6S744"/>
<evidence type="ECO:0000256" key="6">
    <source>
        <dbReference type="ARBA" id="ARBA00023136"/>
    </source>
</evidence>
<dbReference type="Gene3D" id="1.20.1250.20">
    <property type="entry name" value="MFS general substrate transporter like domains"/>
    <property type="match status" value="1"/>
</dbReference>
<evidence type="ECO:0000313" key="11">
    <source>
        <dbReference type="Proteomes" id="UP000325415"/>
    </source>
</evidence>
<dbReference type="InterPro" id="IPR050171">
    <property type="entry name" value="MFS_Transporters"/>
</dbReference>
<feature type="transmembrane region" description="Helical" evidence="8">
    <location>
        <begin position="297"/>
        <end position="318"/>
    </location>
</feature>
<dbReference type="SUPFAM" id="SSF103473">
    <property type="entry name" value="MFS general substrate transporter"/>
    <property type="match status" value="1"/>
</dbReference>
<organism evidence="10 11">
    <name type="scientific">Bifidobacterium tibiigranuli</name>
    <dbReference type="NCBI Taxonomy" id="2172043"/>
    <lineage>
        <taxon>Bacteria</taxon>
        <taxon>Bacillati</taxon>
        <taxon>Actinomycetota</taxon>
        <taxon>Actinomycetes</taxon>
        <taxon>Bifidobacteriales</taxon>
        <taxon>Bifidobacteriaceae</taxon>
        <taxon>Bifidobacterium</taxon>
    </lineage>
</organism>
<keyword evidence="11" id="KW-1185">Reference proteome</keyword>
<feature type="domain" description="Major facilitator superfamily (MFS) profile" evidence="9">
    <location>
        <begin position="30"/>
        <end position="410"/>
    </location>
</feature>
<feature type="transmembrane region" description="Helical" evidence="8">
    <location>
        <begin position="358"/>
        <end position="383"/>
    </location>
</feature>
<dbReference type="PANTHER" id="PTHR23517">
    <property type="entry name" value="RESISTANCE PROTEIN MDTM, PUTATIVE-RELATED-RELATED"/>
    <property type="match status" value="1"/>
</dbReference>
<evidence type="ECO:0000256" key="8">
    <source>
        <dbReference type="SAM" id="Phobius"/>
    </source>
</evidence>
<feature type="transmembrane region" description="Helical" evidence="8">
    <location>
        <begin position="123"/>
        <end position="144"/>
    </location>
</feature>
<dbReference type="EMBL" id="QDAG01000003">
    <property type="protein sequence ID" value="KAE8129284.1"/>
    <property type="molecule type" value="Genomic_DNA"/>
</dbReference>
<keyword evidence="2" id="KW-0813">Transport</keyword>
<keyword evidence="4 8" id="KW-0812">Transmembrane</keyword>
<evidence type="ECO:0000313" key="10">
    <source>
        <dbReference type="EMBL" id="KAE8129284.1"/>
    </source>
</evidence>
<dbReference type="InterPro" id="IPR020846">
    <property type="entry name" value="MFS_dom"/>
</dbReference>
<reference evidence="10 11" key="1">
    <citation type="submission" date="2018-04" db="EMBL/GenBank/DDBJ databases">
        <authorList>
            <person name="Eckel V.P."/>
            <person name="Vogel R.F."/>
        </authorList>
    </citation>
    <scope>NUCLEOTIDE SEQUENCE [LARGE SCALE GENOMIC DNA]</scope>
    <source>
        <strain evidence="11">TMW 2.1764</strain>
    </source>
</reference>
<evidence type="ECO:0000256" key="3">
    <source>
        <dbReference type="ARBA" id="ARBA00022475"/>
    </source>
</evidence>
<dbReference type="PANTHER" id="PTHR23517:SF13">
    <property type="entry name" value="MAJOR FACILITATOR SUPERFAMILY MFS_1"/>
    <property type="match status" value="1"/>
</dbReference>
<evidence type="ECO:0000256" key="2">
    <source>
        <dbReference type="ARBA" id="ARBA00022448"/>
    </source>
</evidence>